<dbReference type="PROSITE" id="PS51352">
    <property type="entry name" value="THIOREDOXIN_2"/>
    <property type="match status" value="1"/>
</dbReference>
<gene>
    <name evidence="2" type="ORF">ACFS25_19640</name>
</gene>
<dbReference type="PANTHER" id="PTHR43640:SF1">
    <property type="entry name" value="THIOREDOXIN-DEPENDENT PEROXIREDOXIN"/>
    <property type="match status" value="1"/>
</dbReference>
<dbReference type="Proteomes" id="UP001597512">
    <property type="component" value="Unassembled WGS sequence"/>
</dbReference>
<dbReference type="InterPro" id="IPR036249">
    <property type="entry name" value="Thioredoxin-like_sf"/>
</dbReference>
<accession>A0ABW6APL9</accession>
<name>A0ABW6APL9_9BACT</name>
<feature type="domain" description="Thioredoxin" evidence="1">
    <location>
        <begin position="29"/>
        <end position="182"/>
    </location>
</feature>
<dbReference type="RefSeq" id="WP_381504369.1">
    <property type="nucleotide sequence ID" value="NZ_JBHUOM010000019.1"/>
</dbReference>
<reference evidence="3" key="1">
    <citation type="journal article" date="2019" name="Int. J. Syst. Evol. Microbiol.">
        <title>The Global Catalogue of Microorganisms (GCM) 10K type strain sequencing project: providing services to taxonomists for standard genome sequencing and annotation.</title>
        <authorList>
            <consortium name="The Broad Institute Genomics Platform"/>
            <consortium name="The Broad Institute Genome Sequencing Center for Infectious Disease"/>
            <person name="Wu L."/>
            <person name="Ma J."/>
        </authorList>
    </citation>
    <scope>NUCLEOTIDE SEQUENCE [LARGE SCALE GENOMIC DNA]</scope>
    <source>
        <strain evidence="3">KCTC 52490</strain>
    </source>
</reference>
<dbReference type="SUPFAM" id="SSF52833">
    <property type="entry name" value="Thioredoxin-like"/>
    <property type="match status" value="1"/>
</dbReference>
<evidence type="ECO:0000259" key="1">
    <source>
        <dbReference type="PROSITE" id="PS51352"/>
    </source>
</evidence>
<comment type="caution">
    <text evidence="2">The sequence shown here is derived from an EMBL/GenBank/DDBJ whole genome shotgun (WGS) entry which is preliminary data.</text>
</comment>
<keyword evidence="3" id="KW-1185">Reference proteome</keyword>
<proteinExistence type="predicted"/>
<dbReference type="CDD" id="cd02969">
    <property type="entry name" value="PRX_like1"/>
    <property type="match status" value="1"/>
</dbReference>
<dbReference type="EMBL" id="JBHUOM010000019">
    <property type="protein sequence ID" value="MFD2936004.1"/>
    <property type="molecule type" value="Genomic_DNA"/>
</dbReference>
<dbReference type="InterPro" id="IPR000866">
    <property type="entry name" value="AhpC/TSA"/>
</dbReference>
<evidence type="ECO:0000313" key="3">
    <source>
        <dbReference type="Proteomes" id="UP001597512"/>
    </source>
</evidence>
<sequence>MKSFLSWSLTGWLVLILTQSGGAQSTKGYNLGDAVADFRLKNVDSRQITLADYKEQKGLIVVFMSNHCPFAKAYEDRLMALDRKFSPQGYPVLAIMPNDPKIYEDDSFLNMQARSRDKGYPFPYGMDETQTTARAFGATRTPEVYVLKQTSGQFILEYVGTIDDSPQDGAGVQRRYVDEAVSSLLAGRPVQSPITKPIGCAIKWK</sequence>
<dbReference type="InterPro" id="IPR013766">
    <property type="entry name" value="Thioredoxin_domain"/>
</dbReference>
<dbReference type="InterPro" id="IPR047262">
    <property type="entry name" value="PRX-like1"/>
</dbReference>
<organism evidence="2 3">
    <name type="scientific">Spirosoma flavum</name>
    <dbReference type="NCBI Taxonomy" id="2048557"/>
    <lineage>
        <taxon>Bacteria</taxon>
        <taxon>Pseudomonadati</taxon>
        <taxon>Bacteroidota</taxon>
        <taxon>Cytophagia</taxon>
        <taxon>Cytophagales</taxon>
        <taxon>Cytophagaceae</taxon>
        <taxon>Spirosoma</taxon>
    </lineage>
</organism>
<dbReference type="Gene3D" id="3.40.30.10">
    <property type="entry name" value="Glutaredoxin"/>
    <property type="match status" value="1"/>
</dbReference>
<dbReference type="PANTHER" id="PTHR43640">
    <property type="entry name" value="OS07G0260300 PROTEIN"/>
    <property type="match status" value="1"/>
</dbReference>
<protein>
    <submittedName>
        <fullName evidence="2">Thioredoxin family protein</fullName>
    </submittedName>
</protein>
<dbReference type="Pfam" id="PF00578">
    <property type="entry name" value="AhpC-TSA"/>
    <property type="match status" value="1"/>
</dbReference>
<evidence type="ECO:0000313" key="2">
    <source>
        <dbReference type="EMBL" id="MFD2936004.1"/>
    </source>
</evidence>